<name>A0A318T886_9BRAD</name>
<keyword evidence="2" id="KW-1185">Reference proteome</keyword>
<accession>A0A318T886</accession>
<organism evidence="1 2">
    <name type="scientific">Rhodopseudomonas faecalis</name>
    <dbReference type="NCBI Taxonomy" id="99655"/>
    <lineage>
        <taxon>Bacteria</taxon>
        <taxon>Pseudomonadati</taxon>
        <taxon>Pseudomonadota</taxon>
        <taxon>Alphaproteobacteria</taxon>
        <taxon>Hyphomicrobiales</taxon>
        <taxon>Nitrobacteraceae</taxon>
        <taxon>Rhodopseudomonas</taxon>
    </lineage>
</organism>
<gene>
    <name evidence="1" type="ORF">BJ122_13411</name>
</gene>
<reference evidence="1 2" key="1">
    <citation type="submission" date="2018-06" db="EMBL/GenBank/DDBJ databases">
        <title>Genomic Encyclopedia of Archaeal and Bacterial Type Strains, Phase II (KMG-II): from individual species to whole genera.</title>
        <authorList>
            <person name="Goeker M."/>
        </authorList>
    </citation>
    <scope>NUCLEOTIDE SEQUENCE [LARGE SCALE GENOMIC DNA]</scope>
    <source>
        <strain evidence="1 2">JCM 11668</strain>
    </source>
</reference>
<comment type="caution">
    <text evidence="1">The sequence shown here is derived from an EMBL/GenBank/DDBJ whole genome shotgun (WGS) entry which is preliminary data.</text>
</comment>
<evidence type="ECO:0000313" key="2">
    <source>
        <dbReference type="Proteomes" id="UP000248148"/>
    </source>
</evidence>
<dbReference type="Proteomes" id="UP000248148">
    <property type="component" value="Unassembled WGS sequence"/>
</dbReference>
<dbReference type="AlphaFoldDB" id="A0A318T886"/>
<proteinExistence type="predicted"/>
<evidence type="ECO:0000313" key="1">
    <source>
        <dbReference type="EMBL" id="PYE99947.1"/>
    </source>
</evidence>
<sequence length="31" mass="3631">MRRRFRRVKLPSANVAQCGSFPAEYANFMRA</sequence>
<dbReference type="EMBL" id="QJTI01000034">
    <property type="protein sequence ID" value="PYE99947.1"/>
    <property type="molecule type" value="Genomic_DNA"/>
</dbReference>
<protein>
    <submittedName>
        <fullName evidence="1">Uncharacterized protein</fullName>
    </submittedName>
</protein>